<protein>
    <submittedName>
        <fullName evidence="2">Uncharacterized protein</fullName>
    </submittedName>
</protein>
<accession>A0A4P9Y738</accession>
<feature type="chain" id="PRO_5020498194" evidence="1">
    <location>
        <begin position="20"/>
        <end position="344"/>
    </location>
</feature>
<dbReference type="EMBL" id="KZ987782">
    <property type="protein sequence ID" value="RKP14865.1"/>
    <property type="molecule type" value="Genomic_DNA"/>
</dbReference>
<evidence type="ECO:0000256" key="1">
    <source>
        <dbReference type="SAM" id="SignalP"/>
    </source>
</evidence>
<organism evidence="2 3">
    <name type="scientific">Piptocephalis cylindrospora</name>
    <dbReference type="NCBI Taxonomy" id="1907219"/>
    <lineage>
        <taxon>Eukaryota</taxon>
        <taxon>Fungi</taxon>
        <taxon>Fungi incertae sedis</taxon>
        <taxon>Zoopagomycota</taxon>
        <taxon>Zoopagomycotina</taxon>
        <taxon>Zoopagomycetes</taxon>
        <taxon>Zoopagales</taxon>
        <taxon>Piptocephalidaceae</taxon>
        <taxon>Piptocephalis</taxon>
    </lineage>
</organism>
<name>A0A4P9Y738_9FUNG</name>
<reference evidence="3" key="1">
    <citation type="journal article" date="2018" name="Nat. Microbiol.">
        <title>Leveraging single-cell genomics to expand the fungal tree of life.</title>
        <authorList>
            <person name="Ahrendt S.R."/>
            <person name="Quandt C.A."/>
            <person name="Ciobanu D."/>
            <person name="Clum A."/>
            <person name="Salamov A."/>
            <person name="Andreopoulos B."/>
            <person name="Cheng J.F."/>
            <person name="Woyke T."/>
            <person name="Pelin A."/>
            <person name="Henrissat B."/>
            <person name="Reynolds N.K."/>
            <person name="Benny G.L."/>
            <person name="Smith M.E."/>
            <person name="James T.Y."/>
            <person name="Grigoriev I.V."/>
        </authorList>
    </citation>
    <scope>NUCLEOTIDE SEQUENCE [LARGE SCALE GENOMIC DNA]</scope>
</reference>
<evidence type="ECO:0000313" key="3">
    <source>
        <dbReference type="Proteomes" id="UP000267251"/>
    </source>
</evidence>
<keyword evidence="1" id="KW-0732">Signal</keyword>
<keyword evidence="3" id="KW-1185">Reference proteome</keyword>
<dbReference type="Proteomes" id="UP000267251">
    <property type="component" value="Unassembled WGS sequence"/>
</dbReference>
<feature type="signal peptide" evidence="1">
    <location>
        <begin position="1"/>
        <end position="19"/>
    </location>
</feature>
<proteinExistence type="predicted"/>
<sequence length="344" mass="39267">MILPLPTILILALASSSVSMPWNPFQNSRKNPRDNSNDLLIAEDIQELTKVTKSINKALPHLFLNKNPQSRHWKPKEKKQLTQWRNVADRIVLRMDKQLEPMSNLIKGLKYPLIRATLIESIDSTISKVHRSFRILPMFSDAVADVRVLNFAGEVDTSLKDSAKGEDFTKLLRIGKADDPKALLAVAVTNQFRYRHFLPARKPLATLPFLYHILTILRVSSKVSLSCEEIHWTRLKEKPNLDPRDLSSIPVLEDLKMFSDSHKDPSFNGAELQEPLTGLIKSLQEPKPSCPYDDKPWKNFRGIFGEVKERSIKMIEVAYESLKALRNILKKGSDHIFQVLSQST</sequence>
<dbReference type="AlphaFoldDB" id="A0A4P9Y738"/>
<evidence type="ECO:0000313" key="2">
    <source>
        <dbReference type="EMBL" id="RKP14865.1"/>
    </source>
</evidence>
<gene>
    <name evidence="2" type="ORF">BJ684DRAFT_14843</name>
</gene>